<evidence type="ECO:0000313" key="3">
    <source>
        <dbReference type="Proteomes" id="UP000186102"/>
    </source>
</evidence>
<dbReference type="InterPro" id="IPR022525">
    <property type="entry name" value="GNAT_AblB"/>
</dbReference>
<dbReference type="SUPFAM" id="SSF55729">
    <property type="entry name" value="Acyl-CoA N-acyltransferases (Nat)"/>
    <property type="match status" value="1"/>
</dbReference>
<dbReference type="Pfam" id="PF00583">
    <property type="entry name" value="Acetyltransf_1"/>
    <property type="match status" value="1"/>
</dbReference>
<feature type="domain" description="N-acetyltransferase" evidence="1">
    <location>
        <begin position="127"/>
        <end position="275"/>
    </location>
</feature>
<keyword evidence="3" id="KW-1185">Reference proteome</keyword>
<dbReference type="GO" id="GO:0008080">
    <property type="term" value="F:N-acetyltransferase activity"/>
    <property type="evidence" value="ECO:0007669"/>
    <property type="project" value="InterPro"/>
</dbReference>
<dbReference type="PROSITE" id="PS51186">
    <property type="entry name" value="GNAT"/>
    <property type="match status" value="1"/>
</dbReference>
<dbReference type="RefSeq" id="WP_075367069.1">
    <property type="nucleotide sequence ID" value="NZ_MLBF01000067.1"/>
</dbReference>
<name>A0A1Q8QHP1_9FIRM</name>
<evidence type="ECO:0000313" key="2">
    <source>
        <dbReference type="EMBL" id="OLN26870.1"/>
    </source>
</evidence>
<keyword evidence="2" id="KW-0808">Transferase</keyword>
<reference evidence="2 3" key="1">
    <citation type="submission" date="2016-09" db="EMBL/GenBank/DDBJ databases">
        <title>Complete genome of Desulfosporosinus sp. OL.</title>
        <authorList>
            <person name="Mardanov A."/>
            <person name="Beletsky A."/>
            <person name="Panova A."/>
            <person name="Karnachuk O."/>
            <person name="Ravin N."/>
        </authorList>
    </citation>
    <scope>NUCLEOTIDE SEQUENCE [LARGE SCALE GENOMIC DNA]</scope>
    <source>
        <strain evidence="2 3">OL</strain>
    </source>
</reference>
<dbReference type="Gene3D" id="3.40.630.30">
    <property type="match status" value="1"/>
</dbReference>
<dbReference type="Proteomes" id="UP000186102">
    <property type="component" value="Unassembled WGS sequence"/>
</dbReference>
<dbReference type="CDD" id="cd04301">
    <property type="entry name" value="NAT_SF"/>
    <property type="match status" value="1"/>
</dbReference>
<sequence length="275" mass="31198">MLNMTSPESFSSPITVDERNKRLVVNGYAQGTKPSLFGRHLIYLALKKKLEKIWLWALPADVPGFLRCGFRTEGNLFRGDYEEFAVSLAYYVSGAIGHSNKMELENNIIHTVRTEPIHQSQSLPLGMELKLLNESFALQISHLLTQVFTSYPSPVENPQYIRSLIEHGNIFAGAFSQETLIGVAAAYPEPILNRCEMTDCATIEEYRGHSLSERLLCLLEHEVQKRGSFNLYTLARAQSYGMNRVFHKLGYSYQGRLINNCHIAGSFEDMNLWAK</sequence>
<dbReference type="EMBL" id="MLBF01000067">
    <property type="protein sequence ID" value="OLN26870.1"/>
    <property type="molecule type" value="Genomic_DNA"/>
</dbReference>
<organism evidence="2 3">
    <name type="scientific">Desulfosporosinus metallidurans</name>
    <dbReference type="NCBI Taxonomy" id="1888891"/>
    <lineage>
        <taxon>Bacteria</taxon>
        <taxon>Bacillati</taxon>
        <taxon>Bacillota</taxon>
        <taxon>Clostridia</taxon>
        <taxon>Eubacteriales</taxon>
        <taxon>Desulfitobacteriaceae</taxon>
        <taxon>Desulfosporosinus</taxon>
    </lineage>
</organism>
<dbReference type="InterPro" id="IPR000182">
    <property type="entry name" value="GNAT_dom"/>
</dbReference>
<evidence type="ECO:0000259" key="1">
    <source>
        <dbReference type="PROSITE" id="PS51186"/>
    </source>
</evidence>
<dbReference type="InterPro" id="IPR016181">
    <property type="entry name" value="Acyl_CoA_acyltransferase"/>
</dbReference>
<comment type="caution">
    <text evidence="2">The sequence shown here is derived from an EMBL/GenBank/DDBJ whole genome shotgun (WGS) entry which is preliminary data.</text>
</comment>
<dbReference type="NCBIfam" id="TIGR03827">
    <property type="entry name" value="GNAT_ablB"/>
    <property type="match status" value="1"/>
</dbReference>
<dbReference type="AlphaFoldDB" id="A0A1Q8QHP1"/>
<gene>
    <name evidence="2" type="ORF">DSOL_4782</name>
</gene>
<dbReference type="OrthoDB" id="9790652at2"/>
<accession>A0A1Q8QHP1</accession>
<protein>
    <submittedName>
        <fullName evidence="2">Beta-lysine acetyltransferase</fullName>
    </submittedName>
</protein>
<dbReference type="STRING" id="1888891.DSOL_4782"/>
<proteinExistence type="predicted"/>